<feature type="transmembrane region" description="Helical" evidence="2">
    <location>
        <begin position="69"/>
        <end position="96"/>
    </location>
</feature>
<accession>A0ABU5H2E0</accession>
<sequence length="178" mass="20804">MIGIPLGLLYSNFGEWLLHKYVLHGLGKNRNSFWSFHWHEHHQKSRRNEMVDDQYSDERWSWSPKTKEMVGLAAIVVGHLPLLPVAPFFTATVWYCTARYYQVHRRAHLDPHWAKEHVPWHYDHHMGRDQNANWCVTHPFFDLVLGTRKEYLGVQPSAPAEPAEAYAHDPDEPSSAQA</sequence>
<organism evidence="3 4">
    <name type="scientific">Hyalangium rubrum</name>
    <dbReference type="NCBI Taxonomy" id="3103134"/>
    <lineage>
        <taxon>Bacteria</taxon>
        <taxon>Pseudomonadati</taxon>
        <taxon>Myxococcota</taxon>
        <taxon>Myxococcia</taxon>
        <taxon>Myxococcales</taxon>
        <taxon>Cystobacterineae</taxon>
        <taxon>Archangiaceae</taxon>
        <taxon>Hyalangium</taxon>
    </lineage>
</organism>
<reference evidence="3 4" key="1">
    <citation type="submission" date="2023-12" db="EMBL/GenBank/DDBJ databases">
        <title>the genome sequence of Hyalangium sp. s54d21.</title>
        <authorList>
            <person name="Zhang X."/>
        </authorList>
    </citation>
    <scope>NUCLEOTIDE SEQUENCE [LARGE SCALE GENOMIC DNA]</scope>
    <source>
        <strain evidence="4">s54d21</strain>
    </source>
</reference>
<proteinExistence type="predicted"/>
<protein>
    <recommendedName>
        <fullName evidence="5">Fatty acid hydroxylase domain-containing protein</fullName>
    </recommendedName>
</protein>
<comment type="caution">
    <text evidence="3">The sequence shown here is derived from an EMBL/GenBank/DDBJ whole genome shotgun (WGS) entry which is preliminary data.</text>
</comment>
<dbReference type="EMBL" id="JAXIVS010000004">
    <property type="protein sequence ID" value="MDY7227272.1"/>
    <property type="molecule type" value="Genomic_DNA"/>
</dbReference>
<evidence type="ECO:0000313" key="4">
    <source>
        <dbReference type="Proteomes" id="UP001291309"/>
    </source>
</evidence>
<dbReference type="RefSeq" id="WP_321546000.1">
    <property type="nucleotide sequence ID" value="NZ_JAXIVS010000004.1"/>
</dbReference>
<dbReference type="Proteomes" id="UP001291309">
    <property type="component" value="Unassembled WGS sequence"/>
</dbReference>
<gene>
    <name evidence="3" type="ORF">SYV04_12750</name>
</gene>
<keyword evidence="4" id="KW-1185">Reference proteome</keyword>
<evidence type="ECO:0000256" key="1">
    <source>
        <dbReference type="SAM" id="MobiDB-lite"/>
    </source>
</evidence>
<evidence type="ECO:0000313" key="3">
    <source>
        <dbReference type="EMBL" id="MDY7227272.1"/>
    </source>
</evidence>
<feature type="region of interest" description="Disordered" evidence="1">
    <location>
        <begin position="158"/>
        <end position="178"/>
    </location>
</feature>
<name>A0ABU5H2E0_9BACT</name>
<keyword evidence="2" id="KW-0812">Transmembrane</keyword>
<keyword evidence="2" id="KW-0472">Membrane</keyword>
<evidence type="ECO:0008006" key="5">
    <source>
        <dbReference type="Google" id="ProtNLM"/>
    </source>
</evidence>
<evidence type="ECO:0000256" key="2">
    <source>
        <dbReference type="SAM" id="Phobius"/>
    </source>
</evidence>
<keyword evidence="2" id="KW-1133">Transmembrane helix</keyword>